<dbReference type="EMBL" id="MDEO01000028">
    <property type="protein sequence ID" value="OCX21565.1"/>
    <property type="molecule type" value="Genomic_DNA"/>
</dbReference>
<gene>
    <name evidence="4" type="ORF">QV13_06800</name>
</gene>
<dbReference type="CDD" id="cd00093">
    <property type="entry name" value="HTH_XRE"/>
    <property type="match status" value="1"/>
</dbReference>
<dbReference type="Gene3D" id="1.10.1660.10">
    <property type="match status" value="1"/>
</dbReference>
<dbReference type="Gene3D" id="2.60.120.10">
    <property type="entry name" value="Jelly Rolls"/>
    <property type="match status" value="1"/>
</dbReference>
<dbReference type="STRING" id="1566387.QV13_06800"/>
<keyword evidence="1" id="KW-0238">DNA-binding</keyword>
<dbReference type="PANTHER" id="PTHR46797">
    <property type="entry name" value="HTH-TYPE TRANSCRIPTIONAL REGULATOR"/>
    <property type="match status" value="1"/>
</dbReference>
<dbReference type="SUPFAM" id="SSF47413">
    <property type="entry name" value="lambda repressor-like DNA-binding domains"/>
    <property type="match status" value="1"/>
</dbReference>
<dbReference type="CDD" id="cd00592">
    <property type="entry name" value="HTH_MerR-like"/>
    <property type="match status" value="1"/>
</dbReference>
<dbReference type="SUPFAM" id="SSF51182">
    <property type="entry name" value="RmlC-like cupins"/>
    <property type="match status" value="1"/>
</dbReference>
<sequence length="281" mass="30899">MRQELNAGTELKISDLSRLTGVPVSTLRVWGERGLLTPRVTPAGYRIYNQDHVKQAADIKRLRTLQGLSIAAIKAALPDNDASAYPKPATSGKEADAIAPSSVGARLRTLRQARKLTIREVANQTGIPQSTLASIERTSLGVQIPEAKTLASFYGVTLTSLMATPLTEDNKEVISASEGGQVLPTLGKGLRIEQLATGRDMMDCQRWFIEPGVNSHGAYSHDGEEFVYVLFGEFKITIEETRVHHLRQGESIYFKSNWKHSWSNPGQTTTVLIWVNTPPSF</sequence>
<dbReference type="InterPro" id="IPR009061">
    <property type="entry name" value="DNA-bd_dom_put_sf"/>
</dbReference>
<dbReference type="InterPro" id="IPR014710">
    <property type="entry name" value="RmlC-like_jellyroll"/>
</dbReference>
<organism evidence="4 5">
    <name type="scientific">Mesorhizobium hungaricum</name>
    <dbReference type="NCBI Taxonomy" id="1566387"/>
    <lineage>
        <taxon>Bacteria</taxon>
        <taxon>Pseudomonadati</taxon>
        <taxon>Pseudomonadota</taxon>
        <taxon>Alphaproteobacteria</taxon>
        <taxon>Hyphomicrobiales</taxon>
        <taxon>Phyllobacteriaceae</taxon>
        <taxon>Mesorhizobium</taxon>
    </lineage>
</organism>
<dbReference type="SMART" id="SM00530">
    <property type="entry name" value="HTH_XRE"/>
    <property type="match status" value="1"/>
</dbReference>
<accession>A0A1C2E3Q2</accession>
<dbReference type="InterPro" id="IPR011051">
    <property type="entry name" value="RmlC_Cupin_sf"/>
</dbReference>
<name>A0A1C2E3Q2_9HYPH</name>
<feature type="domain" description="HTH merR-type" evidence="2">
    <location>
        <begin position="10"/>
        <end position="79"/>
    </location>
</feature>
<dbReference type="Pfam" id="PF13560">
    <property type="entry name" value="HTH_31"/>
    <property type="match status" value="1"/>
</dbReference>
<dbReference type="PROSITE" id="PS50943">
    <property type="entry name" value="HTH_CROC1"/>
    <property type="match status" value="1"/>
</dbReference>
<dbReference type="GO" id="GO:0003700">
    <property type="term" value="F:DNA-binding transcription factor activity"/>
    <property type="evidence" value="ECO:0007669"/>
    <property type="project" value="TreeGrafter"/>
</dbReference>
<dbReference type="Pfam" id="PF07883">
    <property type="entry name" value="Cupin_2"/>
    <property type="match status" value="1"/>
</dbReference>
<dbReference type="Gene3D" id="1.10.260.40">
    <property type="entry name" value="lambda repressor-like DNA-binding domains"/>
    <property type="match status" value="1"/>
</dbReference>
<comment type="caution">
    <text evidence="4">The sequence shown here is derived from an EMBL/GenBank/DDBJ whole genome shotgun (WGS) entry which is preliminary data.</text>
</comment>
<evidence type="ECO:0000313" key="5">
    <source>
        <dbReference type="Proteomes" id="UP000094412"/>
    </source>
</evidence>
<dbReference type="InterPro" id="IPR013096">
    <property type="entry name" value="Cupin_2"/>
</dbReference>
<evidence type="ECO:0000259" key="3">
    <source>
        <dbReference type="PROSITE" id="PS50943"/>
    </source>
</evidence>
<protein>
    <recommendedName>
        <fullName evidence="6">MerR family transcriptional regulator</fullName>
    </recommendedName>
</protein>
<dbReference type="RefSeq" id="WP_065997026.1">
    <property type="nucleotide sequence ID" value="NZ_MDEO01000028.1"/>
</dbReference>
<dbReference type="PANTHER" id="PTHR46797:SF1">
    <property type="entry name" value="METHYLPHOSPHONATE SYNTHASE"/>
    <property type="match status" value="1"/>
</dbReference>
<dbReference type="PROSITE" id="PS50937">
    <property type="entry name" value="HTH_MERR_2"/>
    <property type="match status" value="1"/>
</dbReference>
<dbReference type="GO" id="GO:0003677">
    <property type="term" value="F:DNA binding"/>
    <property type="evidence" value="ECO:0007669"/>
    <property type="project" value="UniProtKB-KW"/>
</dbReference>
<evidence type="ECO:0000256" key="1">
    <source>
        <dbReference type="ARBA" id="ARBA00023125"/>
    </source>
</evidence>
<dbReference type="InterPro" id="IPR000551">
    <property type="entry name" value="MerR-type_HTH_dom"/>
</dbReference>
<evidence type="ECO:0008006" key="6">
    <source>
        <dbReference type="Google" id="ProtNLM"/>
    </source>
</evidence>
<dbReference type="SUPFAM" id="SSF46955">
    <property type="entry name" value="Putative DNA-binding domain"/>
    <property type="match status" value="1"/>
</dbReference>
<dbReference type="AlphaFoldDB" id="A0A1C2E3Q2"/>
<dbReference type="GO" id="GO:0005829">
    <property type="term" value="C:cytosol"/>
    <property type="evidence" value="ECO:0007669"/>
    <property type="project" value="TreeGrafter"/>
</dbReference>
<dbReference type="SMART" id="SM00422">
    <property type="entry name" value="HTH_MERR"/>
    <property type="match status" value="1"/>
</dbReference>
<dbReference type="InterPro" id="IPR050807">
    <property type="entry name" value="TransReg_Diox_bact_type"/>
</dbReference>
<dbReference type="Pfam" id="PF13411">
    <property type="entry name" value="MerR_1"/>
    <property type="match status" value="1"/>
</dbReference>
<evidence type="ECO:0000313" key="4">
    <source>
        <dbReference type="EMBL" id="OCX21565.1"/>
    </source>
</evidence>
<feature type="domain" description="HTH cro/C1-type" evidence="3">
    <location>
        <begin position="107"/>
        <end position="161"/>
    </location>
</feature>
<dbReference type="InterPro" id="IPR001387">
    <property type="entry name" value="Cro/C1-type_HTH"/>
</dbReference>
<keyword evidence="5" id="KW-1185">Reference proteome</keyword>
<evidence type="ECO:0000259" key="2">
    <source>
        <dbReference type="PROSITE" id="PS50937"/>
    </source>
</evidence>
<dbReference type="CDD" id="cd02209">
    <property type="entry name" value="cupin_XRE_C"/>
    <property type="match status" value="1"/>
</dbReference>
<dbReference type="InterPro" id="IPR010982">
    <property type="entry name" value="Lambda_DNA-bd_dom_sf"/>
</dbReference>
<reference evidence="4 5" key="1">
    <citation type="submission" date="2016-08" db="EMBL/GenBank/DDBJ databases">
        <title>Whole genome sequence of Mesorhizobium sp. strain UASWS1009 isolated from industrial sewage.</title>
        <authorList>
            <person name="Crovadore J."/>
            <person name="Calmin G."/>
            <person name="Chablais R."/>
            <person name="Cochard B."/>
            <person name="Lefort F."/>
        </authorList>
    </citation>
    <scope>NUCLEOTIDE SEQUENCE [LARGE SCALE GENOMIC DNA]</scope>
    <source>
        <strain evidence="4 5">UASWS1009</strain>
    </source>
</reference>
<dbReference type="Proteomes" id="UP000094412">
    <property type="component" value="Unassembled WGS sequence"/>
</dbReference>
<proteinExistence type="predicted"/>